<evidence type="ECO:0008006" key="6">
    <source>
        <dbReference type="Google" id="ProtNLM"/>
    </source>
</evidence>
<dbReference type="GO" id="GO:1990904">
    <property type="term" value="C:ribonucleoprotein complex"/>
    <property type="evidence" value="ECO:0007669"/>
    <property type="project" value="UniProtKB-KW"/>
</dbReference>
<dbReference type="EMBL" id="MFZH01000047">
    <property type="protein sequence ID" value="OGK17417.1"/>
    <property type="molecule type" value="Genomic_DNA"/>
</dbReference>
<dbReference type="Gene3D" id="2.30.170.40">
    <property type="entry name" value="Ribosomal protein L28/L24"/>
    <property type="match status" value="1"/>
</dbReference>
<name>A0A1F7GES6_9BACT</name>
<keyword evidence="2" id="KW-0689">Ribosomal protein</keyword>
<dbReference type="InterPro" id="IPR034704">
    <property type="entry name" value="Ribosomal_bL28/bL31-like_sf"/>
</dbReference>
<comment type="caution">
    <text evidence="4">The sequence shown here is derived from an EMBL/GenBank/DDBJ whole genome shotgun (WGS) entry which is preliminary data.</text>
</comment>
<evidence type="ECO:0000256" key="3">
    <source>
        <dbReference type="ARBA" id="ARBA00023274"/>
    </source>
</evidence>
<sequence length="100" mass="11072">MNSCLICGKHTVLGRSHTHHRGVAGGRWKKRAPKTNRTFKANLQKVTVVFESQKASVKLCAKCIKRIKKDIADGKKPILMLEHLVKPKAPEPQPPVATAL</sequence>
<keyword evidence="3" id="KW-0687">Ribonucleoprotein</keyword>
<dbReference type="InterPro" id="IPR037147">
    <property type="entry name" value="Ribosomal_bL28_sf"/>
</dbReference>
<dbReference type="Proteomes" id="UP000176850">
    <property type="component" value="Unassembled WGS sequence"/>
</dbReference>
<dbReference type="GO" id="GO:0005840">
    <property type="term" value="C:ribosome"/>
    <property type="evidence" value="ECO:0007669"/>
    <property type="project" value="UniProtKB-KW"/>
</dbReference>
<accession>A0A1F7GES6</accession>
<dbReference type="AlphaFoldDB" id="A0A1F7GES6"/>
<dbReference type="Pfam" id="PF00830">
    <property type="entry name" value="Ribosomal_L28"/>
    <property type="match status" value="1"/>
</dbReference>
<proteinExistence type="inferred from homology"/>
<dbReference type="InterPro" id="IPR026569">
    <property type="entry name" value="Ribosomal_bL28"/>
</dbReference>
<dbReference type="SUPFAM" id="SSF143800">
    <property type="entry name" value="L28p-like"/>
    <property type="match status" value="1"/>
</dbReference>
<comment type="similarity">
    <text evidence="1">Belongs to the bacterial ribosomal protein bL28 family.</text>
</comment>
<evidence type="ECO:0000256" key="2">
    <source>
        <dbReference type="ARBA" id="ARBA00022980"/>
    </source>
</evidence>
<gene>
    <name evidence="4" type="ORF">A2799_01750</name>
</gene>
<evidence type="ECO:0000313" key="4">
    <source>
        <dbReference type="EMBL" id="OGK17417.1"/>
    </source>
</evidence>
<evidence type="ECO:0000256" key="1">
    <source>
        <dbReference type="ARBA" id="ARBA00008760"/>
    </source>
</evidence>
<reference evidence="4 5" key="1">
    <citation type="journal article" date="2016" name="Nat. Commun.">
        <title>Thousands of microbial genomes shed light on interconnected biogeochemical processes in an aquifer system.</title>
        <authorList>
            <person name="Anantharaman K."/>
            <person name="Brown C.T."/>
            <person name="Hug L.A."/>
            <person name="Sharon I."/>
            <person name="Castelle C.J."/>
            <person name="Probst A.J."/>
            <person name="Thomas B.C."/>
            <person name="Singh A."/>
            <person name="Wilkins M.J."/>
            <person name="Karaoz U."/>
            <person name="Brodie E.L."/>
            <person name="Williams K.H."/>
            <person name="Hubbard S.S."/>
            <person name="Banfield J.F."/>
        </authorList>
    </citation>
    <scope>NUCLEOTIDE SEQUENCE [LARGE SCALE GENOMIC DNA]</scope>
</reference>
<evidence type="ECO:0000313" key="5">
    <source>
        <dbReference type="Proteomes" id="UP000176850"/>
    </source>
</evidence>
<protein>
    <recommendedName>
        <fullName evidence="6">50S ribosomal protein L28</fullName>
    </recommendedName>
</protein>
<organism evidence="4 5">
    <name type="scientific">Candidatus Roizmanbacteria bacterium RIFCSPHIGHO2_01_FULL_39_24</name>
    <dbReference type="NCBI Taxonomy" id="1802032"/>
    <lineage>
        <taxon>Bacteria</taxon>
        <taxon>Candidatus Roizmaniibacteriota</taxon>
    </lineage>
</organism>
<dbReference type="GO" id="GO:0003735">
    <property type="term" value="F:structural constituent of ribosome"/>
    <property type="evidence" value="ECO:0007669"/>
    <property type="project" value="InterPro"/>
</dbReference>